<proteinExistence type="predicted"/>
<accession>A0AAD9ZJS9</accession>
<keyword evidence="1" id="KW-0853">WD repeat</keyword>
<dbReference type="Proteomes" id="UP001281410">
    <property type="component" value="Unassembled WGS sequence"/>
</dbReference>
<organism evidence="2 3">
    <name type="scientific">Dipteronia sinensis</name>
    <dbReference type="NCBI Taxonomy" id="43782"/>
    <lineage>
        <taxon>Eukaryota</taxon>
        <taxon>Viridiplantae</taxon>
        <taxon>Streptophyta</taxon>
        <taxon>Embryophyta</taxon>
        <taxon>Tracheophyta</taxon>
        <taxon>Spermatophyta</taxon>
        <taxon>Magnoliopsida</taxon>
        <taxon>eudicotyledons</taxon>
        <taxon>Gunneridae</taxon>
        <taxon>Pentapetalae</taxon>
        <taxon>rosids</taxon>
        <taxon>malvids</taxon>
        <taxon>Sapindales</taxon>
        <taxon>Sapindaceae</taxon>
        <taxon>Hippocastanoideae</taxon>
        <taxon>Acereae</taxon>
        <taxon>Dipteronia</taxon>
    </lineage>
</organism>
<dbReference type="GO" id="GO:0030621">
    <property type="term" value="F:U4 snRNA binding"/>
    <property type="evidence" value="ECO:0007669"/>
    <property type="project" value="TreeGrafter"/>
</dbReference>
<sequence length="114" mass="12881">MPKVQRVSALKGHREHVTDVAFYHVHNHLATASVDRTVRLWSTREELLLQESHSKSVYGLAFYHDGSLAASYGLDAKARVWDLRTRRSLFALEGHVKPVRLQTCVVSSLSVIKS</sequence>
<dbReference type="PROSITE" id="PS50294">
    <property type="entry name" value="WD_REPEATS_REGION"/>
    <property type="match status" value="2"/>
</dbReference>
<keyword evidence="3" id="KW-1185">Reference proteome</keyword>
<gene>
    <name evidence="2" type="ORF">Dsin_030016</name>
</gene>
<dbReference type="EMBL" id="JANJYJ010000010">
    <property type="protein sequence ID" value="KAK3182730.1"/>
    <property type="molecule type" value="Genomic_DNA"/>
</dbReference>
<dbReference type="GO" id="GO:0046540">
    <property type="term" value="C:U4/U6 x U5 tri-snRNP complex"/>
    <property type="evidence" value="ECO:0007669"/>
    <property type="project" value="TreeGrafter"/>
</dbReference>
<dbReference type="InterPro" id="IPR036322">
    <property type="entry name" value="WD40_repeat_dom_sf"/>
</dbReference>
<dbReference type="InterPro" id="IPR015943">
    <property type="entry name" value="WD40/YVTN_repeat-like_dom_sf"/>
</dbReference>
<feature type="repeat" description="WD" evidence="1">
    <location>
        <begin position="50"/>
        <end position="91"/>
    </location>
</feature>
<name>A0AAD9ZJS9_9ROSI</name>
<evidence type="ECO:0000256" key="1">
    <source>
        <dbReference type="PROSITE-ProRule" id="PRU00221"/>
    </source>
</evidence>
<dbReference type="PANTHER" id="PTHR19846:SF0">
    <property type="entry name" value="PRE-MRNA PROCESSING FACTOR 4"/>
    <property type="match status" value="1"/>
</dbReference>
<evidence type="ECO:0000313" key="3">
    <source>
        <dbReference type="Proteomes" id="UP001281410"/>
    </source>
</evidence>
<comment type="caution">
    <text evidence="2">The sequence shown here is derived from an EMBL/GenBank/DDBJ whole genome shotgun (WGS) entry which is preliminary data.</text>
</comment>
<feature type="repeat" description="WD" evidence="1">
    <location>
        <begin position="10"/>
        <end position="51"/>
    </location>
</feature>
<dbReference type="GO" id="GO:0017070">
    <property type="term" value="F:U6 snRNA binding"/>
    <property type="evidence" value="ECO:0007669"/>
    <property type="project" value="TreeGrafter"/>
</dbReference>
<evidence type="ECO:0000313" key="2">
    <source>
        <dbReference type="EMBL" id="KAK3182730.1"/>
    </source>
</evidence>
<dbReference type="AlphaFoldDB" id="A0AAD9ZJS9"/>
<protein>
    <submittedName>
        <fullName evidence="2">Uncharacterized protein</fullName>
    </submittedName>
</protein>
<dbReference type="PANTHER" id="PTHR19846">
    <property type="entry name" value="WD40 REPEAT PROTEIN"/>
    <property type="match status" value="1"/>
</dbReference>
<dbReference type="PROSITE" id="PS50082">
    <property type="entry name" value="WD_REPEATS_2"/>
    <property type="match status" value="2"/>
</dbReference>
<dbReference type="GO" id="GO:0000398">
    <property type="term" value="P:mRNA splicing, via spliceosome"/>
    <property type="evidence" value="ECO:0007669"/>
    <property type="project" value="TreeGrafter"/>
</dbReference>
<dbReference type="Pfam" id="PF00400">
    <property type="entry name" value="WD40"/>
    <property type="match status" value="2"/>
</dbReference>
<dbReference type="InterPro" id="IPR001680">
    <property type="entry name" value="WD40_rpt"/>
</dbReference>
<dbReference type="Gene3D" id="2.130.10.10">
    <property type="entry name" value="YVTN repeat-like/Quinoprotein amine dehydrogenase"/>
    <property type="match status" value="1"/>
</dbReference>
<dbReference type="SMART" id="SM00320">
    <property type="entry name" value="WD40"/>
    <property type="match status" value="2"/>
</dbReference>
<dbReference type="SUPFAM" id="SSF50978">
    <property type="entry name" value="WD40 repeat-like"/>
    <property type="match status" value="1"/>
</dbReference>
<reference evidence="2" key="1">
    <citation type="journal article" date="2023" name="Plant J.">
        <title>Genome sequences and population genomics provide insights into the demographic history, inbreeding, and mutation load of two 'living fossil' tree species of Dipteronia.</title>
        <authorList>
            <person name="Feng Y."/>
            <person name="Comes H.P."/>
            <person name="Chen J."/>
            <person name="Zhu S."/>
            <person name="Lu R."/>
            <person name="Zhang X."/>
            <person name="Li P."/>
            <person name="Qiu J."/>
            <person name="Olsen K.M."/>
            <person name="Qiu Y."/>
        </authorList>
    </citation>
    <scope>NUCLEOTIDE SEQUENCE</scope>
    <source>
        <strain evidence="2">NBL</strain>
    </source>
</reference>